<evidence type="ECO:0000256" key="8">
    <source>
        <dbReference type="ARBA" id="ARBA00023274"/>
    </source>
</evidence>
<dbReference type="PANTHER" id="PTHR12933:SF0">
    <property type="entry name" value="U3 SMALL NUCLEOLAR RNA-ASSOCIATED PROTEIN 25 HOMOLOG"/>
    <property type="match status" value="1"/>
</dbReference>
<accession>A0A1E4RIG1</accession>
<evidence type="ECO:0000313" key="14">
    <source>
        <dbReference type="Proteomes" id="UP000095085"/>
    </source>
</evidence>
<comment type="function">
    <text evidence="1 9">DEAD-box RNA helicase-like protein required for pre-18S rRNA processing, specifically at sites A0, A1, and A2.</text>
</comment>
<feature type="compositionally biased region" description="Acidic residues" evidence="10">
    <location>
        <begin position="109"/>
        <end position="124"/>
    </location>
</feature>
<feature type="compositionally biased region" description="Basic and acidic residues" evidence="10">
    <location>
        <begin position="86"/>
        <end position="108"/>
    </location>
</feature>
<feature type="region of interest" description="Disordered" evidence="10">
    <location>
        <begin position="1"/>
        <end position="155"/>
    </location>
</feature>
<keyword evidence="5 9" id="KW-0690">Ribosome biogenesis</keyword>
<dbReference type="Pfam" id="PF22916">
    <property type="entry name" value="UTP25_NTPase-like"/>
    <property type="match status" value="1"/>
</dbReference>
<dbReference type="GeneID" id="30994706"/>
<keyword evidence="14" id="KW-1185">Reference proteome</keyword>
<sequence length="720" mass="84197">MPAPYKRRKTHREDAGTPSAHGGRKHGREQLRTVTRTSRRDQDVPDEEPKESSSEEEEVGEEDSKPASSEHDKLQSYNALLTLLAADHKEPAEKKPIGKKREEEKTQADDEDHNDEDDEEEEGEIAGVNFEQEDDEANEEAGSDVEEDGQVSDPFEVHFNKVSESYIEEEEKLIKEKSKWTIEKRNKFEELLYTSIYQSPPGKALSDVKKSVSNLKDYNLKQRILNAYEKVNHNTALSKIDRELANNMFNYQDINFPYKNYQNKSYQQLYVTHALNHVFKTRDRILKNNEKLHNYQQSLKEGKITSDQEPEYKDQGFTRPKVLILLPTRNVCYDIVNLFIKLLGSEQQENKRKFQNQFYSNELPPETKPDDFRETFKGNNNDFFSIGLKFTRKSIKLYSTFYASDVILASPIGLSMILENPDKRKREYDFLSSIEILIMDKCNSIEMQNWDHVSTVLKYINKIPKDFHDADFSRIRMWSINEQSKYLRQNLIFSEYLTPNINNLMTTKCFNLAGKCKYKPIVNSSNCIMNSIGLQVKQIYQRFDGGSSPISNPESRFKFFINTILPNLTKSMSYDDGLLIYIASYYDYLRIKNYMKTSTKFTFESIDEYSSRSKLSRTRAHFQQGKIKILLYTERLHHFRRFEIGGVKNILVYELPSNPIFYKELVRFIGKSVFKNEADLDLSFIKILFSKWDAVSLERIVGSERAPILCNSVNEMFEFR</sequence>
<dbReference type="Gene3D" id="3.40.50.300">
    <property type="entry name" value="P-loop containing nucleotide triphosphate hydrolases"/>
    <property type="match status" value="1"/>
</dbReference>
<feature type="compositionally biased region" description="Basic and acidic residues" evidence="10">
    <location>
        <begin position="62"/>
        <end position="74"/>
    </location>
</feature>
<feature type="compositionally biased region" description="Acidic residues" evidence="10">
    <location>
        <begin position="44"/>
        <end position="61"/>
    </location>
</feature>
<dbReference type="Pfam" id="PF06862">
    <property type="entry name" value="Utp25_C"/>
    <property type="match status" value="1"/>
</dbReference>
<dbReference type="InterPro" id="IPR053940">
    <property type="entry name" value="UTP25_NTPase-like"/>
</dbReference>
<dbReference type="PANTHER" id="PTHR12933">
    <property type="entry name" value="ORF PROTEIN-RELATED"/>
    <property type="match status" value="1"/>
</dbReference>
<name>A0A1E4RIG1_9ASCO</name>
<feature type="compositionally biased region" description="Basic residues" evidence="10">
    <location>
        <begin position="1"/>
        <end position="10"/>
    </location>
</feature>
<organism evidence="13 14">
    <name type="scientific">Hyphopichia burtonii NRRL Y-1933</name>
    <dbReference type="NCBI Taxonomy" id="984485"/>
    <lineage>
        <taxon>Eukaryota</taxon>
        <taxon>Fungi</taxon>
        <taxon>Dikarya</taxon>
        <taxon>Ascomycota</taxon>
        <taxon>Saccharomycotina</taxon>
        <taxon>Pichiomycetes</taxon>
        <taxon>Debaryomycetaceae</taxon>
        <taxon>Hyphopichia</taxon>
    </lineage>
</organism>
<evidence type="ECO:0000256" key="9">
    <source>
        <dbReference type="RuleBase" id="RU365070"/>
    </source>
</evidence>
<dbReference type="GO" id="GO:0032040">
    <property type="term" value="C:small-subunit processome"/>
    <property type="evidence" value="ECO:0007669"/>
    <property type="project" value="EnsemblFungi"/>
</dbReference>
<evidence type="ECO:0000256" key="2">
    <source>
        <dbReference type="ARBA" id="ARBA00004604"/>
    </source>
</evidence>
<comment type="subcellular location">
    <subcellularLocation>
        <location evidence="2 9">Nucleus</location>
        <location evidence="2 9">Nucleolus</location>
    </subcellularLocation>
</comment>
<gene>
    <name evidence="13" type="ORF">HYPBUDRAFT_148824</name>
</gene>
<evidence type="ECO:0000256" key="3">
    <source>
        <dbReference type="ARBA" id="ARBA00009223"/>
    </source>
</evidence>
<keyword evidence="8 9" id="KW-0687">Ribonucleoprotein</keyword>
<evidence type="ECO:0000256" key="7">
    <source>
        <dbReference type="ARBA" id="ARBA00023242"/>
    </source>
</evidence>
<dbReference type="InterPro" id="IPR010678">
    <property type="entry name" value="UTP25"/>
</dbReference>
<keyword evidence="6 9" id="KW-0698">rRNA processing</keyword>
<evidence type="ECO:0000259" key="11">
    <source>
        <dbReference type="Pfam" id="PF06862"/>
    </source>
</evidence>
<dbReference type="EMBL" id="KV454541">
    <property type="protein sequence ID" value="ODV67057.1"/>
    <property type="molecule type" value="Genomic_DNA"/>
</dbReference>
<dbReference type="GO" id="GO:0019843">
    <property type="term" value="F:rRNA binding"/>
    <property type="evidence" value="ECO:0007669"/>
    <property type="project" value="EnsemblFungi"/>
</dbReference>
<dbReference type="OrthoDB" id="10264378at2759"/>
<evidence type="ECO:0000259" key="12">
    <source>
        <dbReference type="Pfam" id="PF22916"/>
    </source>
</evidence>
<dbReference type="STRING" id="984485.A0A1E4RIG1"/>
<evidence type="ECO:0000313" key="13">
    <source>
        <dbReference type="EMBL" id="ODV67057.1"/>
    </source>
</evidence>
<proteinExistence type="inferred from homology"/>
<dbReference type="InterPro" id="IPR053939">
    <property type="entry name" value="UTP25_C"/>
</dbReference>
<evidence type="ECO:0000256" key="4">
    <source>
        <dbReference type="ARBA" id="ARBA00015422"/>
    </source>
</evidence>
<evidence type="ECO:0000256" key="10">
    <source>
        <dbReference type="SAM" id="MobiDB-lite"/>
    </source>
</evidence>
<comment type="subunit">
    <text evidence="9">Component of the ribosomal small subunit (SSU) processome composed of at least 40 protein subunits and snoRNA U3.</text>
</comment>
<keyword evidence="7 9" id="KW-0539">Nucleus</keyword>
<feature type="domain" description="UTP25 C-terminal" evidence="11">
    <location>
        <begin position="529"/>
        <end position="719"/>
    </location>
</feature>
<feature type="compositionally biased region" description="Acidic residues" evidence="10">
    <location>
        <begin position="131"/>
        <end position="150"/>
    </location>
</feature>
<dbReference type="Proteomes" id="UP000095085">
    <property type="component" value="Unassembled WGS sequence"/>
</dbReference>
<feature type="domain" description="UTP25 NTP hydrolase-like" evidence="12">
    <location>
        <begin position="251"/>
        <end position="515"/>
    </location>
</feature>
<dbReference type="GO" id="GO:0000462">
    <property type="term" value="P:maturation of SSU-rRNA from tricistronic rRNA transcript (SSU-rRNA, 5.8S rRNA, LSU-rRNA)"/>
    <property type="evidence" value="ECO:0007669"/>
    <property type="project" value="EnsemblFungi"/>
</dbReference>
<dbReference type="InterPro" id="IPR027417">
    <property type="entry name" value="P-loop_NTPase"/>
</dbReference>
<evidence type="ECO:0000256" key="1">
    <source>
        <dbReference type="ARBA" id="ARBA00002883"/>
    </source>
</evidence>
<comment type="similarity">
    <text evidence="3 9">Belongs to the UTP25 family.</text>
</comment>
<dbReference type="RefSeq" id="XP_020076124.1">
    <property type="nucleotide sequence ID" value="XM_020220156.1"/>
</dbReference>
<dbReference type="AlphaFoldDB" id="A0A1E4RIG1"/>
<evidence type="ECO:0000256" key="6">
    <source>
        <dbReference type="ARBA" id="ARBA00022552"/>
    </source>
</evidence>
<dbReference type="GO" id="GO:0034511">
    <property type="term" value="F:U3 snoRNA binding"/>
    <property type="evidence" value="ECO:0007669"/>
    <property type="project" value="EnsemblFungi"/>
</dbReference>
<reference evidence="14" key="1">
    <citation type="submission" date="2016-05" db="EMBL/GenBank/DDBJ databases">
        <title>Comparative genomics of biotechnologically important yeasts.</title>
        <authorList>
            <consortium name="DOE Joint Genome Institute"/>
            <person name="Riley R."/>
            <person name="Haridas S."/>
            <person name="Wolfe K.H."/>
            <person name="Lopes M.R."/>
            <person name="Hittinger C.T."/>
            <person name="Goker M."/>
            <person name="Salamov A."/>
            <person name="Wisecaver J."/>
            <person name="Long T.M."/>
            <person name="Aerts A.L."/>
            <person name="Barry K."/>
            <person name="Choi C."/>
            <person name="Clum A."/>
            <person name="Coughlan A.Y."/>
            <person name="Deshpande S."/>
            <person name="Douglass A.P."/>
            <person name="Hanson S.J."/>
            <person name="Klenk H.-P."/>
            <person name="Labutti K."/>
            <person name="Lapidus A."/>
            <person name="Lindquist E."/>
            <person name="Lipzen A."/>
            <person name="Meier-Kolthoff J.P."/>
            <person name="Ohm R.A."/>
            <person name="Otillar R.P."/>
            <person name="Pangilinan J."/>
            <person name="Peng Y."/>
            <person name="Rokas A."/>
            <person name="Rosa C.A."/>
            <person name="Scheuner C."/>
            <person name="Sibirny A.A."/>
            <person name="Slot J.C."/>
            <person name="Stielow J.B."/>
            <person name="Sun H."/>
            <person name="Kurtzman C.P."/>
            <person name="Blackwell M."/>
            <person name="Grigoriev I.V."/>
            <person name="Jeffries T.W."/>
        </authorList>
    </citation>
    <scope>NUCLEOTIDE SEQUENCE [LARGE SCALE GENOMIC DNA]</scope>
    <source>
        <strain evidence="14">NRRL Y-1933</strain>
    </source>
</reference>
<protein>
    <recommendedName>
        <fullName evidence="4 9">U3 small nucleolar RNA-associated protein 25</fullName>
        <shortName evidence="9">U3 snoRNA-associated protein 25</shortName>
    </recommendedName>
</protein>
<evidence type="ECO:0000256" key="5">
    <source>
        <dbReference type="ARBA" id="ARBA00022517"/>
    </source>
</evidence>